<sequence>MTGCSTHNLCGAALEKVPSHCCLNETSRIPSRALVAPISRMIAPGVVIGILGERCVIHPTSMRIQIPS</sequence>
<dbReference type="HOGENOM" id="CLU_2790383_0_0_0"/>
<keyword evidence="2" id="KW-1185">Reference proteome</keyword>
<reference evidence="1 2" key="1">
    <citation type="journal article" date="2010" name="Stand. Genomic Sci.">
        <title>Complete genome sequence of Planctomyces limnophilus type strain (Mu 290).</title>
        <authorList>
            <person name="Labutti K."/>
            <person name="Sikorski J."/>
            <person name="Schneider S."/>
            <person name="Nolan M."/>
            <person name="Lucas S."/>
            <person name="Glavina Del Rio T."/>
            <person name="Tice H."/>
            <person name="Cheng J.F."/>
            <person name="Goodwin L."/>
            <person name="Pitluck S."/>
            <person name="Liolios K."/>
            <person name="Ivanova N."/>
            <person name="Mavromatis K."/>
            <person name="Mikhailova N."/>
            <person name="Pati A."/>
            <person name="Chen A."/>
            <person name="Palaniappan K."/>
            <person name="Land M."/>
            <person name="Hauser L."/>
            <person name="Chang Y.J."/>
            <person name="Jeffries C.D."/>
            <person name="Tindall B.J."/>
            <person name="Rohde M."/>
            <person name="Goker M."/>
            <person name="Woyke T."/>
            <person name="Bristow J."/>
            <person name="Eisen J.A."/>
            <person name="Markowitz V."/>
            <person name="Hugenholtz P."/>
            <person name="Kyrpides N.C."/>
            <person name="Klenk H.P."/>
            <person name="Lapidus A."/>
        </authorList>
    </citation>
    <scope>NUCLEOTIDE SEQUENCE [LARGE SCALE GENOMIC DNA]</scope>
    <source>
        <strain evidence="2">ATCC 43296 / DSM 3776 / IFAM 1008 / Mu 290</strain>
    </source>
</reference>
<dbReference type="EMBL" id="CP001744">
    <property type="protein sequence ID" value="ADG69939.1"/>
    <property type="molecule type" value="Genomic_DNA"/>
</dbReference>
<gene>
    <name evidence="1" type="ordered locus">Plim_4128</name>
</gene>
<dbReference type="Proteomes" id="UP000002220">
    <property type="component" value="Chromosome"/>
</dbReference>
<dbReference type="STRING" id="521674.Plim_4128"/>
<dbReference type="KEGG" id="plm:Plim_4128"/>
<evidence type="ECO:0000313" key="2">
    <source>
        <dbReference type="Proteomes" id="UP000002220"/>
    </source>
</evidence>
<accession>D5SZ38</accession>
<protein>
    <submittedName>
        <fullName evidence="1">Uncharacterized protein</fullName>
    </submittedName>
</protein>
<name>D5SZ38_PLAL2</name>
<organism evidence="1 2">
    <name type="scientific">Planctopirus limnophila (strain ATCC 43296 / DSM 3776 / IFAM 1008 / Mu 290)</name>
    <name type="common">Planctomyces limnophilus</name>
    <dbReference type="NCBI Taxonomy" id="521674"/>
    <lineage>
        <taxon>Bacteria</taxon>
        <taxon>Pseudomonadati</taxon>
        <taxon>Planctomycetota</taxon>
        <taxon>Planctomycetia</taxon>
        <taxon>Planctomycetales</taxon>
        <taxon>Planctomycetaceae</taxon>
        <taxon>Planctopirus</taxon>
    </lineage>
</organism>
<evidence type="ECO:0000313" key="1">
    <source>
        <dbReference type="EMBL" id="ADG69939.1"/>
    </source>
</evidence>
<proteinExistence type="predicted"/>
<dbReference type="AlphaFoldDB" id="D5SZ38"/>